<name>A0ABP7NNR4_9ACTN</name>
<feature type="domain" description="SSD" evidence="9">
    <location>
        <begin position="544"/>
        <end position="672"/>
    </location>
</feature>
<feature type="transmembrane region" description="Helical" evidence="8">
    <location>
        <begin position="171"/>
        <end position="189"/>
    </location>
</feature>
<sequence length="706" mass="72905">MNPRIKAIARWLLPAVAIVVWLGIGGATGPLAGKLSQVTTTEASAFLPASAESTKVAEQLPAFTDTDYFPAIVVAENPAGLTAADREFLAQATAPLAGTPGFGPAFSPVLPSSDGQAAQQFVPISTDGKPKEPVAELREALADPPAGLVVAVTGPAAQAADLSGAFAGIDGLLLLVAGTLVLLILIVVYRSPILPIVVLISAILALALASGLVYWMADSGVLELNGQSQGILFILVFGAATDYALLLVARYRETLAEIDDAGVALRTAWRATLPPIAASAGTVILGVLCLLLSDLNSNRSLGPIAALGIAASFLASITFLPAVLALFGRTAFWPRRPHPATGDEAAEGGTHRIWQKIAGFVSAAPRKVWAVTLLVLLIGAAFAPMFRSDGVATNDFFLGQVESVEGAELHARHFEAGSGTPTWILVPQTDAEPAAEVADATTGVASAAVLEENGAPVVHDGTAAVQVTLSDDPDSLAAQDTVAELRERLNRMPGALVGGSTAVDLDTRITAAHDRNLIIPVVLIVVLAVLILLLRALAAPILLLATTVLSFGTTLGIAALMFNGPFGFPGADPVVPLFAFVFLVALGIDYNIFLMTRAREEAKIHGTEKGMLIALTNTGGVISAAGIVLAATFSALAVIPLLFLAQVAFLVAVGVLIDTLVVRSLLVPAVTLDAGRRIWWPSALSRSGGEDRRHTADGQSAPSPVE</sequence>
<reference evidence="11" key="1">
    <citation type="journal article" date="2019" name="Int. J. Syst. Evol. Microbiol.">
        <title>The Global Catalogue of Microorganisms (GCM) 10K type strain sequencing project: providing services to taxonomists for standard genome sequencing and annotation.</title>
        <authorList>
            <consortium name="The Broad Institute Genomics Platform"/>
            <consortium name="The Broad Institute Genome Sequencing Center for Infectious Disease"/>
            <person name="Wu L."/>
            <person name="Ma J."/>
        </authorList>
    </citation>
    <scope>NUCLEOTIDE SEQUENCE [LARGE SCALE GENOMIC DNA]</scope>
    <source>
        <strain evidence="11">JCM 16923</strain>
    </source>
</reference>
<dbReference type="InterPro" id="IPR004869">
    <property type="entry name" value="MMPL_dom"/>
</dbReference>
<protein>
    <submittedName>
        <fullName evidence="10">MMPL family transporter</fullName>
    </submittedName>
</protein>
<evidence type="ECO:0000256" key="8">
    <source>
        <dbReference type="SAM" id="Phobius"/>
    </source>
</evidence>
<accession>A0ABP7NNR4</accession>
<evidence type="ECO:0000259" key="9">
    <source>
        <dbReference type="PROSITE" id="PS50156"/>
    </source>
</evidence>
<evidence type="ECO:0000256" key="2">
    <source>
        <dbReference type="ARBA" id="ARBA00010157"/>
    </source>
</evidence>
<evidence type="ECO:0000256" key="1">
    <source>
        <dbReference type="ARBA" id="ARBA00004651"/>
    </source>
</evidence>
<feature type="transmembrane region" description="Helical" evidence="8">
    <location>
        <begin position="541"/>
        <end position="562"/>
    </location>
</feature>
<evidence type="ECO:0000256" key="4">
    <source>
        <dbReference type="ARBA" id="ARBA00022692"/>
    </source>
</evidence>
<comment type="subcellular location">
    <subcellularLocation>
        <location evidence="1">Cell membrane</location>
        <topology evidence="1">Multi-pass membrane protein</topology>
    </subcellularLocation>
</comment>
<feature type="transmembrane region" description="Helical" evidence="8">
    <location>
        <begin position="612"/>
        <end position="631"/>
    </location>
</feature>
<keyword evidence="3" id="KW-1003">Cell membrane</keyword>
<dbReference type="PANTHER" id="PTHR33406">
    <property type="entry name" value="MEMBRANE PROTEIN MJ1562-RELATED"/>
    <property type="match status" value="1"/>
</dbReference>
<evidence type="ECO:0000313" key="10">
    <source>
        <dbReference type="EMBL" id="GAA3950216.1"/>
    </source>
</evidence>
<dbReference type="SUPFAM" id="SSF82866">
    <property type="entry name" value="Multidrug efflux transporter AcrB transmembrane domain"/>
    <property type="match status" value="2"/>
</dbReference>
<gene>
    <name evidence="10" type="ORF">GCM10022231_04880</name>
</gene>
<evidence type="ECO:0000256" key="5">
    <source>
        <dbReference type="ARBA" id="ARBA00022989"/>
    </source>
</evidence>
<feature type="domain" description="SSD" evidence="9">
    <location>
        <begin position="194"/>
        <end position="326"/>
    </location>
</feature>
<keyword evidence="11" id="KW-1185">Reference proteome</keyword>
<feature type="transmembrane region" description="Helical" evidence="8">
    <location>
        <begin position="229"/>
        <end position="251"/>
    </location>
</feature>
<dbReference type="PANTHER" id="PTHR33406:SF6">
    <property type="entry name" value="MEMBRANE PROTEIN YDGH-RELATED"/>
    <property type="match status" value="1"/>
</dbReference>
<feature type="transmembrane region" description="Helical" evidence="8">
    <location>
        <begin position="272"/>
        <end position="293"/>
    </location>
</feature>
<evidence type="ECO:0000256" key="7">
    <source>
        <dbReference type="SAM" id="MobiDB-lite"/>
    </source>
</evidence>
<keyword evidence="4 8" id="KW-0812">Transmembrane</keyword>
<feature type="region of interest" description="Disordered" evidence="7">
    <location>
        <begin position="685"/>
        <end position="706"/>
    </location>
</feature>
<dbReference type="Proteomes" id="UP001418444">
    <property type="component" value="Unassembled WGS sequence"/>
</dbReference>
<keyword evidence="6 8" id="KW-0472">Membrane</keyword>
<feature type="transmembrane region" description="Helical" evidence="8">
    <location>
        <begin position="305"/>
        <end position="327"/>
    </location>
</feature>
<keyword evidence="5 8" id="KW-1133">Transmembrane helix</keyword>
<feature type="compositionally biased region" description="Polar residues" evidence="7">
    <location>
        <begin position="697"/>
        <end position="706"/>
    </location>
</feature>
<evidence type="ECO:0000313" key="11">
    <source>
        <dbReference type="Proteomes" id="UP001418444"/>
    </source>
</evidence>
<dbReference type="InterPro" id="IPR050545">
    <property type="entry name" value="Mycobact_MmpL"/>
</dbReference>
<feature type="transmembrane region" description="Helical" evidence="8">
    <location>
        <begin position="368"/>
        <end position="386"/>
    </location>
</feature>
<dbReference type="PROSITE" id="PS50156">
    <property type="entry name" value="SSD"/>
    <property type="match status" value="2"/>
</dbReference>
<dbReference type="InterPro" id="IPR000731">
    <property type="entry name" value="SSD"/>
</dbReference>
<feature type="transmembrane region" description="Helical" evidence="8">
    <location>
        <begin position="12"/>
        <end position="32"/>
    </location>
</feature>
<comment type="similarity">
    <text evidence="2">Belongs to the resistance-nodulation-cell division (RND) (TC 2.A.6) family. MmpL subfamily.</text>
</comment>
<dbReference type="Gene3D" id="1.20.1640.10">
    <property type="entry name" value="Multidrug efflux transporter AcrB transmembrane domain"/>
    <property type="match status" value="2"/>
</dbReference>
<proteinExistence type="inferred from homology"/>
<organism evidence="10 11">
    <name type="scientific">Gordonia caeni</name>
    <dbReference type="NCBI Taxonomy" id="1007097"/>
    <lineage>
        <taxon>Bacteria</taxon>
        <taxon>Bacillati</taxon>
        <taxon>Actinomycetota</taxon>
        <taxon>Actinomycetes</taxon>
        <taxon>Mycobacteriales</taxon>
        <taxon>Gordoniaceae</taxon>
        <taxon>Gordonia</taxon>
    </lineage>
</organism>
<evidence type="ECO:0000256" key="3">
    <source>
        <dbReference type="ARBA" id="ARBA00022475"/>
    </source>
</evidence>
<feature type="transmembrane region" description="Helical" evidence="8">
    <location>
        <begin position="517"/>
        <end position="534"/>
    </location>
</feature>
<comment type="caution">
    <text evidence="10">The sequence shown here is derived from an EMBL/GenBank/DDBJ whole genome shotgun (WGS) entry which is preliminary data.</text>
</comment>
<dbReference type="Pfam" id="PF03176">
    <property type="entry name" value="MMPL"/>
    <property type="match status" value="2"/>
</dbReference>
<dbReference type="EMBL" id="BAAAZW010000001">
    <property type="protein sequence ID" value="GAA3950216.1"/>
    <property type="molecule type" value="Genomic_DNA"/>
</dbReference>
<feature type="transmembrane region" description="Helical" evidence="8">
    <location>
        <begin position="574"/>
        <end position="592"/>
    </location>
</feature>
<feature type="transmembrane region" description="Helical" evidence="8">
    <location>
        <begin position="637"/>
        <end position="657"/>
    </location>
</feature>
<feature type="transmembrane region" description="Helical" evidence="8">
    <location>
        <begin position="196"/>
        <end position="217"/>
    </location>
</feature>
<evidence type="ECO:0000256" key="6">
    <source>
        <dbReference type="ARBA" id="ARBA00023136"/>
    </source>
</evidence>